<dbReference type="FunFam" id="3.40.50.300:FF:000335">
    <property type="entry name" value="ATP binding cassette subfamily A member 5"/>
    <property type="match status" value="1"/>
</dbReference>
<keyword evidence="4 10" id="KW-0812">Transmembrane</keyword>
<evidence type="ECO:0000256" key="9">
    <source>
        <dbReference type="ARBA" id="ARBA00023136"/>
    </source>
</evidence>
<dbReference type="CDD" id="cd03263">
    <property type="entry name" value="ABC_subfamily_A"/>
    <property type="match status" value="2"/>
</dbReference>
<gene>
    <name evidence="12" type="ORF">CDEB00056_LOCUS15744</name>
</gene>
<keyword evidence="9 10" id="KW-0472">Membrane</keyword>
<sequence length="1937" mass="215545">MGTYRRHVGALLWRNLLYRRRGWLGAIVQLLLPPAMIAILVAIKFALKDSRTFKPQTIEAIYPQESIKPFSFQDYVTGVISPRKCVKKPSYLSNGRRRDFLFQKYSIEGINPYEWANPFLKCDLKNCTELGQNVKDTGCSINVLALAPAKDSDKQRVQDFEDYIHEMYPQIPDYEEFGMDHSMIKIFDEPSQIDAYVKDTSYGGDEYPKIAVAVILNITDDEDGNTNFAYKLRTNSTNFNSPDLAARPVMATQPNTKKKFDSFAKKARGVCSTQGGTSHIGKYEKYCTGQYMYNGALTIQRLVHDWIIFETGGKETGSYVAENGVSFVDFPSGEYIRDGFYAQIAAYAPLLFVLGLLYPVAAVIRFVVAEKEMRQKELMKMMSISESAIELSWFLSSYIFFFVAGIFSTICSCLLYPKASWLAMFFFWELGYLGVVLFALTVSTFFTKTSRATLVGVLSFFAGYFLTLSAPYDTGNPAIIRLVSLHPVSAITYATQMIGTLEDAQIGLNSNTFGFTDNPSGLTFRSALGSIIFDIFFWGFFMWYFNRVVPGEYGTSKPWYFPVQKSYWFRNRESSGQIENLENEQGNNSIPNEPVGGTLKEQENQNMGVHIRGMTKQFGDKTAVNELSLSMYSGQVFALLGHNGAGKTTTISMLTGMLAPTSGNAFINGKSIRNNMEEIREDVGICLQHDCLFPLLTVKEHLQFFAAVKGLYENNSKEAAEASIETSISDVALSEKSNTFSKDLSGGMKRKLSLAIAFCGGSKVIFLDEPTSGMDPFSRRFTWNVIRQNRQDRCICLTTHFMEEADLLGDRIAIMAEGGLCCIGSSLFLKKEYGVGYQITVEKGNDSPSVSKDISNIVRDAIPKAQILSDVSSEMTFQLPLSASHCFAPMFEGLDKKVLDQSIAMYGVGITTLDEVFLMVARGETGKHVRLASSRKIAALESEALEISGLDQSESETLPMISGIPPPNTSYRSEEGLGETDHFKTHVRSLFAKRALNFKRDKKAWACSTICPVIAALFGFINVAFIAPDRNMINLELRLSDYNENVNNKAERHLFPFNEADSFACQPAVCLAETEGTDYEPYCGNFFDFSNSSLQCSATSMSFLVDDLEASSFLPLRYDVSSVKEVSDSLLNVAKEFEASKYGALYFAHTLGSKLINGTTYKETVESLCQTFVNSSKYTMNCSNYAGIGYVVGTNFTAPHASLLYQAIADEMIIRDAVEEKYSISPSIHPLPLTKMEDDFSQAEDAFSAWFYLVLSFPFIAGSFVTFIVAERESKAKHLQTVAGVKPSAYWLSTFAWDVMNFQLPLWIIVIMIYAFGITSFTTSDRGVNVGSILLLFFYGPAAAGFAYICSFMFKSPSSANLFVIVFNFFIGLAGPLVTLILRFIYYATVANGEKSNLKLVAQIIEWILRLVPSFNFAKGLLYTINVEIFAIAAFDPEMTVWSSDIMGIEFAYLVVQSVLYVILAMYLDIWSTRPSVGRFFMRKRVDPSATNPDNDEVDEDVLEEANRVIRGEANSDIIVLSELKKQYGNGKIAVNGMTLGIPAGQCFGLLGINGAGKTTTMSMLTAEFPPTSGDASLASFSVTNNPEETRRRIGYCPQFDAHFMNMTGREHVELYASIKGIPKDLITAAARSKLAEVGLNEYDSDRLSSQYSGGMKRKLSVACATIGNPQIVFLDEPSTGMDPVARRDMWEVISKMVEGDGSDESKTSVILTTHVMEECEALCPRIGIMAGGKLRCLGSAQHLKSRFGKGYQVELKVNEPTEDDEDLKVIMGKLLAISGESRERGDTESGNNADDIHFTLSEAISAAQKISSDKRISEMINEHDTYGYLIHKNANSTVGVTLDELSAFFATEMRLQKLHKFFDQEFENSVLRERQDTRLRFEVPSEGTMISFLFASVEQNKEDLNLQDYGISQTTLEQVFNMHAASAEQRKQGTSD</sequence>
<feature type="transmembrane region" description="Helical" evidence="10">
    <location>
        <begin position="344"/>
        <end position="368"/>
    </location>
</feature>
<dbReference type="GO" id="GO:0140359">
    <property type="term" value="F:ABC-type transporter activity"/>
    <property type="evidence" value="ECO:0007669"/>
    <property type="project" value="InterPro"/>
</dbReference>
<feature type="domain" description="ABC transporter" evidence="11">
    <location>
        <begin position="609"/>
        <end position="842"/>
    </location>
</feature>
<feature type="transmembrane region" description="Helical" evidence="10">
    <location>
        <begin position="1362"/>
        <end position="1386"/>
    </location>
</feature>
<dbReference type="EMBL" id="HBIO01020452">
    <property type="protein sequence ID" value="CAE0470891.1"/>
    <property type="molecule type" value="Transcribed_RNA"/>
</dbReference>
<feature type="transmembrane region" description="Helical" evidence="10">
    <location>
        <begin position="453"/>
        <end position="472"/>
    </location>
</feature>
<dbReference type="Pfam" id="PF23321">
    <property type="entry name" value="R1_ABCA1"/>
    <property type="match status" value="1"/>
</dbReference>
<evidence type="ECO:0000256" key="7">
    <source>
        <dbReference type="ARBA" id="ARBA00022840"/>
    </source>
</evidence>
<evidence type="ECO:0000256" key="10">
    <source>
        <dbReference type="SAM" id="Phobius"/>
    </source>
</evidence>
<evidence type="ECO:0000256" key="1">
    <source>
        <dbReference type="ARBA" id="ARBA00004141"/>
    </source>
</evidence>
<dbReference type="InterPro" id="IPR003439">
    <property type="entry name" value="ABC_transporter-like_ATP-bd"/>
</dbReference>
<reference evidence="12" key="1">
    <citation type="submission" date="2021-01" db="EMBL/GenBank/DDBJ databases">
        <authorList>
            <person name="Corre E."/>
            <person name="Pelletier E."/>
            <person name="Niang G."/>
            <person name="Scheremetjew M."/>
            <person name="Finn R."/>
            <person name="Kale V."/>
            <person name="Holt S."/>
            <person name="Cochrane G."/>
            <person name="Meng A."/>
            <person name="Brown T."/>
            <person name="Cohen L."/>
        </authorList>
    </citation>
    <scope>NUCLEOTIDE SEQUENCE</scope>
    <source>
        <strain evidence="12">MM31A-1</strain>
    </source>
</reference>
<evidence type="ECO:0000256" key="4">
    <source>
        <dbReference type="ARBA" id="ARBA00022692"/>
    </source>
</evidence>
<dbReference type="InterPro" id="IPR026082">
    <property type="entry name" value="ABCA"/>
</dbReference>
<feature type="transmembrane region" description="Helical" evidence="10">
    <location>
        <begin position="389"/>
        <end position="417"/>
    </location>
</feature>
<feature type="domain" description="ABC transporter" evidence="11">
    <location>
        <begin position="1519"/>
        <end position="1757"/>
    </location>
</feature>
<dbReference type="InterPro" id="IPR013525">
    <property type="entry name" value="ABC2_TM"/>
</dbReference>
<dbReference type="Gene3D" id="3.40.50.300">
    <property type="entry name" value="P-loop containing nucleotide triphosphate hydrolases"/>
    <property type="match status" value="2"/>
</dbReference>
<feature type="transmembrane region" description="Helical" evidence="10">
    <location>
        <begin position="1004"/>
        <end position="1027"/>
    </location>
</feature>
<dbReference type="PROSITE" id="PS50893">
    <property type="entry name" value="ABC_TRANSPORTER_2"/>
    <property type="match status" value="2"/>
</dbReference>
<evidence type="ECO:0000256" key="8">
    <source>
        <dbReference type="ARBA" id="ARBA00022989"/>
    </source>
</evidence>
<evidence type="ECO:0000256" key="2">
    <source>
        <dbReference type="ARBA" id="ARBA00008869"/>
    </source>
</evidence>
<keyword evidence="7" id="KW-0067">ATP-binding</keyword>
<dbReference type="GO" id="GO:0005524">
    <property type="term" value="F:ATP binding"/>
    <property type="evidence" value="ECO:0007669"/>
    <property type="project" value="UniProtKB-KW"/>
</dbReference>
<protein>
    <recommendedName>
        <fullName evidence="11">ABC transporter domain-containing protein</fullName>
    </recommendedName>
</protein>
<feature type="transmembrane region" description="Helical" evidence="10">
    <location>
        <begin position="423"/>
        <end position="446"/>
    </location>
</feature>
<evidence type="ECO:0000256" key="3">
    <source>
        <dbReference type="ARBA" id="ARBA00022448"/>
    </source>
</evidence>
<dbReference type="Pfam" id="PF00005">
    <property type="entry name" value="ABC_tran"/>
    <property type="match status" value="2"/>
</dbReference>
<feature type="transmembrane region" description="Helical" evidence="10">
    <location>
        <begin position="1451"/>
        <end position="1470"/>
    </location>
</feature>
<dbReference type="GO" id="GO:0005319">
    <property type="term" value="F:lipid transporter activity"/>
    <property type="evidence" value="ECO:0007669"/>
    <property type="project" value="TreeGrafter"/>
</dbReference>
<dbReference type="InterPro" id="IPR017871">
    <property type="entry name" value="ABC_transporter-like_CS"/>
</dbReference>
<evidence type="ECO:0000313" key="12">
    <source>
        <dbReference type="EMBL" id="CAE0470891.1"/>
    </source>
</evidence>
<comment type="similarity">
    <text evidence="2">Belongs to the ABC transporter superfamily. ABCA family.</text>
</comment>
<dbReference type="PROSITE" id="PS00211">
    <property type="entry name" value="ABC_TRANSPORTER_1"/>
    <property type="match status" value="2"/>
</dbReference>
<dbReference type="GO" id="GO:0016887">
    <property type="term" value="F:ATP hydrolysis activity"/>
    <property type="evidence" value="ECO:0007669"/>
    <property type="project" value="InterPro"/>
</dbReference>
<dbReference type="Pfam" id="PF12698">
    <property type="entry name" value="ABC2_membrane_3"/>
    <property type="match status" value="2"/>
</dbReference>
<feature type="transmembrane region" description="Helical" evidence="10">
    <location>
        <begin position="21"/>
        <end position="47"/>
    </location>
</feature>
<name>A0A7S3QA12_9STRA</name>
<feature type="transmembrane region" description="Helical" evidence="10">
    <location>
        <begin position="1249"/>
        <end position="1270"/>
    </location>
</feature>
<dbReference type="InterPro" id="IPR027417">
    <property type="entry name" value="P-loop_NTPase"/>
</dbReference>
<dbReference type="InterPro" id="IPR003593">
    <property type="entry name" value="AAA+_ATPase"/>
</dbReference>
<evidence type="ECO:0000256" key="6">
    <source>
        <dbReference type="ARBA" id="ARBA00022741"/>
    </source>
</evidence>
<keyword evidence="6" id="KW-0547">Nucleotide-binding</keyword>
<dbReference type="PANTHER" id="PTHR19229:SF36">
    <property type="entry name" value="ATP-BINDING CASSETTE SUB-FAMILY A MEMBER 2"/>
    <property type="match status" value="1"/>
</dbReference>
<keyword evidence="5" id="KW-0677">Repeat</keyword>
<dbReference type="SMART" id="SM00382">
    <property type="entry name" value="AAA"/>
    <property type="match status" value="2"/>
</dbReference>
<organism evidence="12">
    <name type="scientific">Chaetoceros debilis</name>
    <dbReference type="NCBI Taxonomy" id="122233"/>
    <lineage>
        <taxon>Eukaryota</taxon>
        <taxon>Sar</taxon>
        <taxon>Stramenopiles</taxon>
        <taxon>Ochrophyta</taxon>
        <taxon>Bacillariophyta</taxon>
        <taxon>Coscinodiscophyceae</taxon>
        <taxon>Chaetocerotophycidae</taxon>
        <taxon>Chaetocerotales</taxon>
        <taxon>Chaetocerotaceae</taxon>
        <taxon>Chaetoceros</taxon>
    </lineage>
</organism>
<dbReference type="GO" id="GO:0016020">
    <property type="term" value="C:membrane"/>
    <property type="evidence" value="ECO:0007669"/>
    <property type="project" value="UniProtKB-SubCell"/>
</dbReference>
<keyword evidence="8 10" id="KW-1133">Transmembrane helix</keyword>
<dbReference type="SUPFAM" id="SSF52540">
    <property type="entry name" value="P-loop containing nucleoside triphosphate hydrolases"/>
    <property type="match status" value="2"/>
</dbReference>
<proteinExistence type="inferred from homology"/>
<feature type="transmembrane region" description="Helical" evidence="10">
    <location>
        <begin position="1328"/>
        <end position="1350"/>
    </location>
</feature>
<feature type="transmembrane region" description="Helical" evidence="10">
    <location>
        <begin position="527"/>
        <end position="545"/>
    </location>
</feature>
<dbReference type="PANTHER" id="PTHR19229">
    <property type="entry name" value="ATP-BINDING CASSETTE TRANSPORTER SUBFAMILY A ABCA"/>
    <property type="match status" value="1"/>
</dbReference>
<evidence type="ECO:0000256" key="5">
    <source>
        <dbReference type="ARBA" id="ARBA00022737"/>
    </source>
</evidence>
<feature type="transmembrane region" description="Helical" evidence="10">
    <location>
        <begin position="1304"/>
        <end position="1322"/>
    </location>
</feature>
<evidence type="ECO:0000259" key="11">
    <source>
        <dbReference type="PROSITE" id="PS50893"/>
    </source>
</evidence>
<dbReference type="InterPro" id="IPR056264">
    <property type="entry name" value="R2_ABCA1-4-like"/>
</dbReference>
<comment type="subcellular location">
    <subcellularLocation>
        <location evidence="1">Membrane</location>
        <topology evidence="1">Multi-pass membrane protein</topology>
    </subcellularLocation>
</comment>
<accession>A0A7S3QA12</accession>
<keyword evidence="3" id="KW-0813">Transport</keyword>
<dbReference type="FunFam" id="3.40.50.300:FF:000298">
    <property type="entry name" value="ATP-binding cassette sub-family A member 12"/>
    <property type="match status" value="1"/>
</dbReference>